<dbReference type="GeneID" id="2903654"/>
<dbReference type="OMA" id="VEFQNAM"/>
<reference evidence="2 3" key="1">
    <citation type="journal article" date="2004" name="Nature">
        <title>Genome evolution in yeasts.</title>
        <authorList>
            <consortium name="Genolevures"/>
            <person name="Dujon B."/>
            <person name="Sherman D."/>
            <person name="Fischer G."/>
            <person name="Durrens P."/>
            <person name="Casaregola S."/>
            <person name="Lafontaine I."/>
            <person name="de Montigny J."/>
            <person name="Marck C."/>
            <person name="Neuveglise C."/>
            <person name="Talla E."/>
            <person name="Goffard N."/>
            <person name="Frangeul L."/>
            <person name="Aigle M."/>
            <person name="Anthouard V."/>
            <person name="Babour A."/>
            <person name="Barbe V."/>
            <person name="Barnay S."/>
            <person name="Blanchin S."/>
            <person name="Beckerich J.M."/>
            <person name="Beyne E."/>
            <person name="Bleykasten C."/>
            <person name="Boisrame A."/>
            <person name="Boyer J."/>
            <person name="Cattolico L."/>
            <person name="Confanioleri F."/>
            <person name="de Daruvar A."/>
            <person name="Despons L."/>
            <person name="Fabre E."/>
            <person name="Fairhead C."/>
            <person name="Ferry-Dumazet H."/>
            <person name="Groppi A."/>
            <person name="Hantraye F."/>
            <person name="Hennequin C."/>
            <person name="Jauniaux N."/>
            <person name="Joyet P."/>
            <person name="Kachouri R."/>
            <person name="Kerrest A."/>
            <person name="Koszul R."/>
            <person name="Lemaire M."/>
            <person name="Lesur I."/>
            <person name="Ma L."/>
            <person name="Muller H."/>
            <person name="Nicaud J.M."/>
            <person name="Nikolski M."/>
            <person name="Oztas S."/>
            <person name="Ozier-Kalogeropoulos O."/>
            <person name="Pellenz S."/>
            <person name="Potier S."/>
            <person name="Richard G.F."/>
            <person name="Straub M.L."/>
            <person name="Suleau A."/>
            <person name="Swennene D."/>
            <person name="Tekaia F."/>
            <person name="Wesolowski-Louvel M."/>
            <person name="Westhof E."/>
            <person name="Wirth B."/>
            <person name="Zeniou-Meyer M."/>
            <person name="Zivanovic I."/>
            <person name="Bolotin-Fukuhara M."/>
            <person name="Thierry A."/>
            <person name="Bouchier C."/>
            <person name="Caudron B."/>
            <person name="Scarpelli C."/>
            <person name="Gaillardin C."/>
            <person name="Weissenbach J."/>
            <person name="Wincker P."/>
            <person name="Souciet J.L."/>
        </authorList>
    </citation>
    <scope>NUCLEOTIDE SEQUENCE [LARGE SCALE GENOMIC DNA]</scope>
    <source>
        <strain evidence="3">ATCC 36239 / CBS 767 / BCRC 21394 / JCM 1990 / NBRC 0083 / IGC 2968</strain>
    </source>
</reference>
<dbReference type="KEGG" id="dha:DEHA2F14476g"/>
<dbReference type="VEuPathDB" id="FungiDB:DEHA2F14476g"/>
<keyword evidence="3" id="KW-1185">Reference proteome</keyword>
<dbReference type="OrthoDB" id="3998161at2759"/>
<dbReference type="STRING" id="284592.Q6BLD1"/>
<organism evidence="2 3">
    <name type="scientific">Debaryomyces hansenii (strain ATCC 36239 / CBS 767 / BCRC 21394 / JCM 1990 / NBRC 0083 / IGC 2968)</name>
    <name type="common">Yeast</name>
    <name type="synonym">Torulaspora hansenii</name>
    <dbReference type="NCBI Taxonomy" id="284592"/>
    <lineage>
        <taxon>Eukaryota</taxon>
        <taxon>Fungi</taxon>
        <taxon>Dikarya</taxon>
        <taxon>Ascomycota</taxon>
        <taxon>Saccharomycotina</taxon>
        <taxon>Pichiomycetes</taxon>
        <taxon>Debaryomycetaceae</taxon>
        <taxon>Debaryomyces</taxon>
    </lineage>
</organism>
<dbReference type="RefSeq" id="XP_460990.2">
    <property type="nucleotide sequence ID" value="XM_460990.2"/>
</dbReference>
<feature type="compositionally biased region" description="Low complexity" evidence="1">
    <location>
        <begin position="507"/>
        <end position="549"/>
    </location>
</feature>
<dbReference type="AlphaFoldDB" id="Q6BLD1"/>
<dbReference type="HOGENOM" id="CLU_469302_0_0_1"/>
<dbReference type="Proteomes" id="UP000000599">
    <property type="component" value="Chromosome F"/>
</dbReference>
<name>Q6BLD1_DEBHA</name>
<protein>
    <submittedName>
        <fullName evidence="2">DEHA2F14476p</fullName>
    </submittedName>
</protein>
<gene>
    <name evidence="2" type="ordered locus">DEHA2F14476g</name>
</gene>
<evidence type="ECO:0000313" key="3">
    <source>
        <dbReference type="Proteomes" id="UP000000599"/>
    </source>
</evidence>
<sequence length="581" mass="64391">MEQQFLSVDSSLDPQLHNNIQQGRMINNSVGNNNGGMVSDNNNDSGENSVRVNANMAVGHAGPSGGDGSNHRVGGHGDSNSGGDGREVKNEAFELSNPSNPAIATAQAMLNHDASYPGQYSLNGMQGGQIPSNSIPSNQIQTGSMPGGQLSNTQMAENQLANSQMQGNLQSNLHIPQQMSQLPVQQQEMEDGKLMAPIPPLHIQQQIVNNQNIDESPIKPRVRLESDSVEQMLRSSCTRCKKEFDQPIIIPQSNDNTQGPKPLAEPKIYKLCQHCRDLQRKRSRRWQKKTKDKSGACRRCGSEIPADQQKFVLCPSCRENLRTRKANRAAQGKCVHCSGPLDASIITGDDKSAKLKDRVKSGNFKVCQRCRENDKIRRTNLERRGHCNRCAKTLDPADIGKHKVCVNCRTRKKRSTNSETSTEIPLINNNVAMMPNDQATMAMLSNTGNFVPQAQHPISQQYNPQQYVQVPAQNQAQTQAQVQAQQQYNQAIAQQQAFNQAMAQAQAQAQAQNQQHSQQQQQHQHNQQLQQQQHQHQIQQQSQQYSQQHHQQEANRAAVEFQNAMAAAVAHQPHMPSGNGN</sequence>
<accession>Q6BLD1</accession>
<evidence type="ECO:0000256" key="1">
    <source>
        <dbReference type="SAM" id="MobiDB-lite"/>
    </source>
</evidence>
<feature type="compositionally biased region" description="Low complexity" evidence="1">
    <location>
        <begin position="27"/>
        <end position="46"/>
    </location>
</feature>
<evidence type="ECO:0000313" key="2">
    <source>
        <dbReference type="EMBL" id="CAG89354.2"/>
    </source>
</evidence>
<feature type="region of interest" description="Disordered" evidence="1">
    <location>
        <begin position="25"/>
        <end position="87"/>
    </location>
</feature>
<feature type="region of interest" description="Disordered" evidence="1">
    <location>
        <begin position="507"/>
        <end position="581"/>
    </location>
</feature>
<dbReference type="InParanoid" id="Q6BLD1"/>
<dbReference type="eggNOG" id="ENOG502SNVY">
    <property type="taxonomic scope" value="Eukaryota"/>
</dbReference>
<dbReference type="EMBL" id="CR382138">
    <property type="protein sequence ID" value="CAG89354.2"/>
    <property type="molecule type" value="Genomic_DNA"/>
</dbReference>
<proteinExistence type="predicted"/>